<dbReference type="Pfam" id="PF06439">
    <property type="entry name" value="3keto-disac_hyd"/>
    <property type="match status" value="1"/>
</dbReference>
<dbReference type="InterPro" id="IPR010496">
    <property type="entry name" value="AL/BT2_dom"/>
</dbReference>
<evidence type="ECO:0000256" key="1">
    <source>
        <dbReference type="SAM" id="SignalP"/>
    </source>
</evidence>
<keyword evidence="1" id="KW-0732">Signal</keyword>
<evidence type="ECO:0000313" key="3">
    <source>
        <dbReference type="EMBL" id="MDO7836628.1"/>
    </source>
</evidence>
<evidence type="ECO:0000313" key="4">
    <source>
        <dbReference type="Proteomes" id="UP001176471"/>
    </source>
</evidence>
<accession>A0ABT8ZQB1</accession>
<feature type="chain" id="PRO_5045605688" evidence="1">
    <location>
        <begin position="23"/>
        <end position="326"/>
    </location>
</feature>
<proteinExistence type="predicted"/>
<feature type="domain" description="3-keto-alpha-glucoside-1,2-lyase/3-keto-2-hydroxy-glucal hydratase" evidence="2">
    <location>
        <begin position="62"/>
        <end position="315"/>
    </location>
</feature>
<dbReference type="EMBL" id="JAUQOM010000010">
    <property type="protein sequence ID" value="MDO7836628.1"/>
    <property type="molecule type" value="Genomic_DNA"/>
</dbReference>
<keyword evidence="4" id="KW-1185">Reference proteome</keyword>
<dbReference type="Gene3D" id="2.60.120.560">
    <property type="entry name" value="Exo-inulinase, domain 1"/>
    <property type="match status" value="1"/>
</dbReference>
<reference evidence="3" key="1">
    <citation type="submission" date="2023-07" db="EMBL/GenBank/DDBJ databases">
        <title>Bacterial whole genome sequence for Sphingobium sp. HBC34.</title>
        <authorList>
            <person name="Le V."/>
            <person name="Ko S.-R."/>
            <person name="Ahn C.-Y."/>
            <person name="Oh H.-M."/>
        </authorList>
    </citation>
    <scope>NUCLEOTIDE SEQUENCE</scope>
    <source>
        <strain evidence="3">HBC34</strain>
    </source>
</reference>
<dbReference type="Proteomes" id="UP001176471">
    <property type="component" value="Unassembled WGS sequence"/>
</dbReference>
<gene>
    <name evidence="3" type="ORF">Q4610_16400</name>
</gene>
<dbReference type="RefSeq" id="WP_304537048.1">
    <property type="nucleotide sequence ID" value="NZ_JAUQOM010000010.1"/>
</dbReference>
<feature type="signal peptide" evidence="1">
    <location>
        <begin position="1"/>
        <end position="22"/>
    </location>
</feature>
<comment type="caution">
    <text evidence="3">The sequence shown here is derived from an EMBL/GenBank/DDBJ whole genome shotgun (WGS) entry which is preliminary data.</text>
</comment>
<organism evidence="3 4">
    <name type="scientific">Sphingobium cyanobacteriorum</name>
    <dbReference type="NCBI Taxonomy" id="3063954"/>
    <lineage>
        <taxon>Bacteria</taxon>
        <taxon>Pseudomonadati</taxon>
        <taxon>Pseudomonadota</taxon>
        <taxon>Alphaproteobacteria</taxon>
        <taxon>Sphingomonadales</taxon>
        <taxon>Sphingomonadaceae</taxon>
        <taxon>Sphingobium</taxon>
    </lineage>
</organism>
<protein>
    <submittedName>
        <fullName evidence="3">DUF1080 domain-containing protein</fullName>
    </submittedName>
</protein>
<sequence>MTIRNVLTACTLLLATANTAMAAGGPPDGSTPEQQRIVAGDPPLQQGRLALVDLPRPTKAPVSLFNGRDLKGWDSWLGYTDAISTFTGPTGEPIGLNKDMTGVFRVVQEDGRPAIHVSGKILGALLSKRSYSNYHLRLQFKWGANSWYPFPRNNGLLYHSHGKYGAALGSWMPAMEFEIMPRSIGMLLAVSDYNAPQPYDSVDWRVNADVEVAQDKSIPYPYRRYMPGGRLQPLAFPAFNVDANVDAEKPMGEWNILDLYTFGDRSIHVVNGVPVLEARNLMTKNEAGKPVPLTSGRIQLQSEGSEAYFRDITIEPIDHLPKIERR</sequence>
<name>A0ABT8ZQB1_9SPHN</name>
<evidence type="ECO:0000259" key="2">
    <source>
        <dbReference type="Pfam" id="PF06439"/>
    </source>
</evidence>